<dbReference type="SUPFAM" id="SSF51197">
    <property type="entry name" value="Clavaminate synthase-like"/>
    <property type="match status" value="1"/>
</dbReference>
<keyword evidence="3" id="KW-0479">Metal-binding</keyword>
<keyword evidence="5" id="KW-0560">Oxidoreductase</keyword>
<evidence type="ECO:0000313" key="9">
    <source>
        <dbReference type="EMBL" id="KAK4508003.1"/>
    </source>
</evidence>
<protein>
    <recommendedName>
        <fullName evidence="8">Fe2OG dioxygenase domain-containing protein</fullName>
    </recommendedName>
</protein>
<keyword evidence="10" id="KW-1185">Reference proteome</keyword>
<evidence type="ECO:0000256" key="6">
    <source>
        <dbReference type="ARBA" id="ARBA00023004"/>
    </source>
</evidence>
<evidence type="ECO:0000313" key="10">
    <source>
        <dbReference type="Proteomes" id="UP001305779"/>
    </source>
</evidence>
<organism evidence="9 10">
    <name type="scientific">Zasmidium cellare</name>
    <name type="common">Wine cellar mold</name>
    <name type="synonym">Racodium cellare</name>
    <dbReference type="NCBI Taxonomy" id="395010"/>
    <lineage>
        <taxon>Eukaryota</taxon>
        <taxon>Fungi</taxon>
        <taxon>Dikarya</taxon>
        <taxon>Ascomycota</taxon>
        <taxon>Pezizomycotina</taxon>
        <taxon>Dothideomycetes</taxon>
        <taxon>Dothideomycetidae</taxon>
        <taxon>Mycosphaerellales</taxon>
        <taxon>Mycosphaerellaceae</taxon>
        <taxon>Zasmidium</taxon>
    </lineage>
</organism>
<feature type="domain" description="Fe2OG dioxygenase" evidence="8">
    <location>
        <begin position="88"/>
        <end position="211"/>
    </location>
</feature>
<dbReference type="Gene3D" id="2.60.120.590">
    <property type="entry name" value="Alpha-ketoglutarate-dependent dioxygenase AlkB-like"/>
    <property type="match status" value="1"/>
</dbReference>
<sequence length="226" mass="25001">MEPHRIPSVPDSMYYIPNFISEEEETSILNKIPQNHWITLTHRRLQAVPAKLTATNTLITSTPLPPYLTSPILPRFTDLDIFSGAPHGVNHCLINEYLPGQGIMPHEDGAAYHPVVATVSLGGTVVLDVVEKGCEGARKWRILQEPRSLLVTMGEAYTETLHGIQEVREDCDLNAETVANWGLLGDREVFVASGGVNERTTRISLTYRDVKKVSTIGSKIFGRGKT</sequence>
<reference evidence="9 10" key="1">
    <citation type="journal article" date="2023" name="G3 (Bethesda)">
        <title>A chromosome-level genome assembly of Zasmidium syzygii isolated from banana leaves.</title>
        <authorList>
            <person name="van Westerhoven A.C."/>
            <person name="Mehrabi R."/>
            <person name="Talebi R."/>
            <person name="Steentjes M.B.F."/>
            <person name="Corcolon B."/>
            <person name="Chong P.A."/>
            <person name="Kema G.H.J."/>
            <person name="Seidl M.F."/>
        </authorList>
    </citation>
    <scope>NUCLEOTIDE SEQUENCE [LARGE SCALE GENOMIC DNA]</scope>
    <source>
        <strain evidence="9 10">P124</strain>
    </source>
</reference>
<name>A0ABR0F3Z2_ZASCE</name>
<dbReference type="PROSITE" id="PS51471">
    <property type="entry name" value="FE2OG_OXY"/>
    <property type="match status" value="1"/>
</dbReference>
<proteinExistence type="inferred from homology"/>
<dbReference type="EMBL" id="JAXOVC010000001">
    <property type="protein sequence ID" value="KAK4508003.1"/>
    <property type="molecule type" value="Genomic_DNA"/>
</dbReference>
<keyword evidence="4" id="KW-0223">Dioxygenase</keyword>
<evidence type="ECO:0000256" key="1">
    <source>
        <dbReference type="ARBA" id="ARBA00004123"/>
    </source>
</evidence>
<dbReference type="Proteomes" id="UP001305779">
    <property type="component" value="Unassembled WGS sequence"/>
</dbReference>
<evidence type="ECO:0000256" key="7">
    <source>
        <dbReference type="ARBA" id="ARBA00023242"/>
    </source>
</evidence>
<gene>
    <name evidence="9" type="ORF">PRZ48_001738</name>
</gene>
<accession>A0ABR0F3Z2</accession>
<keyword evidence="6" id="KW-0408">Iron</keyword>
<evidence type="ECO:0000259" key="8">
    <source>
        <dbReference type="PROSITE" id="PS51471"/>
    </source>
</evidence>
<comment type="similarity">
    <text evidence="2">Belongs to the alkB family.</text>
</comment>
<dbReference type="InterPro" id="IPR037151">
    <property type="entry name" value="AlkB-like_sf"/>
</dbReference>
<comment type="caution">
    <text evidence="9">The sequence shown here is derived from an EMBL/GenBank/DDBJ whole genome shotgun (WGS) entry which is preliminary data.</text>
</comment>
<evidence type="ECO:0000256" key="2">
    <source>
        <dbReference type="ARBA" id="ARBA00007879"/>
    </source>
</evidence>
<dbReference type="PANTHER" id="PTHR46030:SF1">
    <property type="entry name" value="ALPHA-KETOGLUTARATE-DEPENDENT DIOXYGENASE ALKB HOMOLOG 6"/>
    <property type="match status" value="1"/>
</dbReference>
<dbReference type="InterPro" id="IPR032862">
    <property type="entry name" value="ALKBH6"/>
</dbReference>
<dbReference type="Pfam" id="PF13532">
    <property type="entry name" value="2OG-FeII_Oxy_2"/>
    <property type="match status" value="1"/>
</dbReference>
<dbReference type="InterPro" id="IPR005123">
    <property type="entry name" value="Oxoglu/Fe-dep_dioxygenase_dom"/>
</dbReference>
<keyword evidence="7" id="KW-0539">Nucleus</keyword>
<comment type="subcellular location">
    <subcellularLocation>
        <location evidence="1">Nucleus</location>
    </subcellularLocation>
</comment>
<dbReference type="InterPro" id="IPR027450">
    <property type="entry name" value="AlkB-like"/>
</dbReference>
<dbReference type="PANTHER" id="PTHR46030">
    <property type="entry name" value="ALPHA-KETOGLUTARATE-DEPENDENT DIOXYGENASE ALKB HOMOLOG 6"/>
    <property type="match status" value="1"/>
</dbReference>
<evidence type="ECO:0000256" key="5">
    <source>
        <dbReference type="ARBA" id="ARBA00023002"/>
    </source>
</evidence>
<evidence type="ECO:0000256" key="4">
    <source>
        <dbReference type="ARBA" id="ARBA00022964"/>
    </source>
</evidence>
<evidence type="ECO:0000256" key="3">
    <source>
        <dbReference type="ARBA" id="ARBA00022723"/>
    </source>
</evidence>